<sequence length="276" mass="28412">MTTTRNRAFKAAIMTTALALTLAACGGGGDDSTESPSASETTSSATSEPTESASETASDDATSEAPSGDAVTAQFVDRYAGGIEKMMTTATFTMDIVSAGTTMTATGAMDNTTQPPNLTMDMEVPGAGTVTSLIVDGEQYVSMGAAGGGWMRIDPAAMEGMGVPANTDPLQQLRAFQQSITSVEELGSEDVEGSPATHYVVTVDTSTMEAAAAAGLPATLTYDLWLDEEGRTVKMVNEVEASGMTVNTSMTFTSFGEPVEITAPPADQITEMPDMG</sequence>
<keyword evidence="4" id="KW-1185">Reference proteome</keyword>
<evidence type="ECO:0008006" key="5">
    <source>
        <dbReference type="Google" id="ProtNLM"/>
    </source>
</evidence>
<accession>A0A2U1ZXF4</accession>
<keyword evidence="2" id="KW-0732">Signal</keyword>
<dbReference type="SUPFAM" id="SSF89392">
    <property type="entry name" value="Prokaryotic lipoproteins and lipoprotein localization factors"/>
    <property type="match status" value="1"/>
</dbReference>
<feature type="compositionally biased region" description="Low complexity" evidence="1">
    <location>
        <begin position="34"/>
        <end position="56"/>
    </location>
</feature>
<dbReference type="RefSeq" id="WP_109230046.1">
    <property type="nucleotide sequence ID" value="NZ_PYHR01000002.1"/>
</dbReference>
<feature type="region of interest" description="Disordered" evidence="1">
    <location>
        <begin position="26"/>
        <end position="69"/>
    </location>
</feature>
<dbReference type="PROSITE" id="PS51257">
    <property type="entry name" value="PROKAR_LIPOPROTEIN"/>
    <property type="match status" value="1"/>
</dbReference>
<dbReference type="EMBL" id="PYHR01000002">
    <property type="protein sequence ID" value="PWD51666.1"/>
    <property type="molecule type" value="Genomic_DNA"/>
</dbReference>
<evidence type="ECO:0000313" key="3">
    <source>
        <dbReference type="EMBL" id="PWD51666.1"/>
    </source>
</evidence>
<dbReference type="InterPro" id="IPR029046">
    <property type="entry name" value="LolA/LolB/LppX"/>
</dbReference>
<proteinExistence type="predicted"/>
<comment type="caution">
    <text evidence="3">The sequence shown here is derived from an EMBL/GenBank/DDBJ whole genome shotgun (WGS) entry which is preliminary data.</text>
</comment>
<dbReference type="AlphaFoldDB" id="A0A2U1ZXF4"/>
<name>A0A2U1ZXF4_9MICO</name>
<evidence type="ECO:0000313" key="4">
    <source>
        <dbReference type="Proteomes" id="UP000245166"/>
    </source>
</evidence>
<feature type="signal peptide" evidence="2">
    <location>
        <begin position="1"/>
        <end position="19"/>
    </location>
</feature>
<dbReference type="OrthoDB" id="3781094at2"/>
<organism evidence="3 4">
    <name type="scientific">Serinibacter arcticus</name>
    <dbReference type="NCBI Taxonomy" id="1655435"/>
    <lineage>
        <taxon>Bacteria</taxon>
        <taxon>Bacillati</taxon>
        <taxon>Actinomycetota</taxon>
        <taxon>Actinomycetes</taxon>
        <taxon>Micrococcales</taxon>
        <taxon>Beutenbergiaceae</taxon>
        <taxon>Serinibacter</taxon>
    </lineage>
</organism>
<protein>
    <recommendedName>
        <fullName evidence="5">Lipoprotein</fullName>
    </recommendedName>
</protein>
<evidence type="ECO:0000256" key="1">
    <source>
        <dbReference type="SAM" id="MobiDB-lite"/>
    </source>
</evidence>
<dbReference type="Gene3D" id="2.50.20.20">
    <property type="match status" value="1"/>
</dbReference>
<feature type="chain" id="PRO_5039516054" description="Lipoprotein" evidence="2">
    <location>
        <begin position="20"/>
        <end position="276"/>
    </location>
</feature>
<dbReference type="Proteomes" id="UP000245166">
    <property type="component" value="Unassembled WGS sequence"/>
</dbReference>
<evidence type="ECO:0000256" key="2">
    <source>
        <dbReference type="SAM" id="SignalP"/>
    </source>
</evidence>
<reference evidence="3 4" key="1">
    <citation type="submission" date="2018-03" db="EMBL/GenBank/DDBJ databases">
        <title>Genome assembly of novel Miniimonas species PCH200.</title>
        <authorList>
            <person name="Thakur V."/>
            <person name="Kumar V."/>
            <person name="Singh D."/>
        </authorList>
    </citation>
    <scope>NUCLEOTIDE SEQUENCE [LARGE SCALE GENOMIC DNA]</scope>
    <source>
        <strain evidence="3 4">PCH200</strain>
    </source>
</reference>
<gene>
    <name evidence="3" type="ORF">C8046_14455</name>
</gene>